<evidence type="ECO:0000256" key="4">
    <source>
        <dbReference type="ARBA" id="ARBA00022617"/>
    </source>
</evidence>
<keyword evidence="5" id="KW-0479">Metal-binding</keyword>
<protein>
    <submittedName>
        <fullName evidence="11">Uncharacterized protein</fullName>
    </submittedName>
</protein>
<evidence type="ECO:0000256" key="8">
    <source>
        <dbReference type="ARBA" id="ARBA00023033"/>
    </source>
</evidence>
<dbReference type="EMBL" id="QJKJ01004481">
    <property type="protein sequence ID" value="RDX93970.1"/>
    <property type="molecule type" value="Genomic_DNA"/>
</dbReference>
<comment type="caution">
    <text evidence="11">The sequence shown here is derived from an EMBL/GenBank/DDBJ whole genome shotgun (WGS) entry which is preliminary data.</text>
</comment>
<keyword evidence="7" id="KW-0408">Iron</keyword>
<keyword evidence="8" id="KW-0503">Monooxygenase</keyword>
<evidence type="ECO:0000256" key="3">
    <source>
        <dbReference type="ARBA" id="ARBA00010617"/>
    </source>
</evidence>
<dbReference type="PANTHER" id="PTHR47943">
    <property type="entry name" value="CYTOCHROME P450 93A3-LIKE"/>
    <property type="match status" value="1"/>
</dbReference>
<keyword evidence="10" id="KW-1133">Transmembrane helix</keyword>
<evidence type="ECO:0000256" key="9">
    <source>
        <dbReference type="ARBA" id="ARBA00023136"/>
    </source>
</evidence>
<gene>
    <name evidence="11" type="ORF">CR513_23698</name>
</gene>
<dbReference type="AlphaFoldDB" id="A0A371GTV1"/>
<evidence type="ECO:0000256" key="6">
    <source>
        <dbReference type="ARBA" id="ARBA00023002"/>
    </source>
</evidence>
<keyword evidence="9 10" id="KW-0472">Membrane</keyword>
<evidence type="ECO:0000256" key="10">
    <source>
        <dbReference type="SAM" id="Phobius"/>
    </source>
</evidence>
<dbReference type="GO" id="GO:0016020">
    <property type="term" value="C:membrane"/>
    <property type="evidence" value="ECO:0007669"/>
    <property type="project" value="UniProtKB-SubCell"/>
</dbReference>
<feature type="non-terminal residue" evidence="11">
    <location>
        <position position="1"/>
    </location>
</feature>
<proteinExistence type="inferred from homology"/>
<dbReference type="GO" id="GO:0005506">
    <property type="term" value="F:iron ion binding"/>
    <property type="evidence" value="ECO:0007669"/>
    <property type="project" value="InterPro"/>
</dbReference>
<evidence type="ECO:0000256" key="2">
    <source>
        <dbReference type="ARBA" id="ARBA00004370"/>
    </source>
</evidence>
<evidence type="ECO:0000313" key="12">
    <source>
        <dbReference type="Proteomes" id="UP000257109"/>
    </source>
</evidence>
<dbReference type="SUPFAM" id="SSF48264">
    <property type="entry name" value="Cytochrome P450"/>
    <property type="match status" value="1"/>
</dbReference>
<comment type="subcellular location">
    <subcellularLocation>
        <location evidence="2">Membrane</location>
    </subcellularLocation>
</comment>
<dbReference type="PANTHER" id="PTHR47943:SF9">
    <property type="entry name" value="CYTOCHROME P450"/>
    <property type="match status" value="1"/>
</dbReference>
<keyword evidence="4" id="KW-0349">Heme</keyword>
<feature type="transmembrane region" description="Helical" evidence="10">
    <location>
        <begin position="20"/>
        <end position="41"/>
    </location>
</feature>
<evidence type="ECO:0000256" key="5">
    <source>
        <dbReference type="ARBA" id="ARBA00022723"/>
    </source>
</evidence>
<dbReference type="GO" id="GO:0004497">
    <property type="term" value="F:monooxygenase activity"/>
    <property type="evidence" value="ECO:0007669"/>
    <property type="project" value="UniProtKB-KW"/>
</dbReference>
<dbReference type="InterPro" id="IPR036396">
    <property type="entry name" value="Cyt_P450_sf"/>
</dbReference>
<reference evidence="11" key="1">
    <citation type="submission" date="2018-05" db="EMBL/GenBank/DDBJ databases">
        <title>Draft genome of Mucuna pruriens seed.</title>
        <authorList>
            <person name="Nnadi N.E."/>
            <person name="Vos R."/>
            <person name="Hasami M.H."/>
            <person name="Devisetty U.K."/>
            <person name="Aguiy J.C."/>
        </authorList>
    </citation>
    <scope>NUCLEOTIDE SEQUENCE [LARGE SCALE GENOMIC DNA]</scope>
    <source>
        <strain evidence="11">JCA_2017</strain>
    </source>
</reference>
<evidence type="ECO:0000256" key="1">
    <source>
        <dbReference type="ARBA" id="ARBA00001971"/>
    </source>
</evidence>
<sequence length="95" mass="11191">MILGCSRDDRFGLKGLTHDVLHLIGLFNMANYVPWTSLFDLQELRRQFKKISKAFDQVFEQITNNHENPFDGDKKNIHSENFVDILYSHIHKPMD</sequence>
<comment type="cofactor">
    <cofactor evidence="1">
        <name>heme</name>
        <dbReference type="ChEBI" id="CHEBI:30413"/>
    </cofactor>
</comment>
<comment type="similarity">
    <text evidence="3">Belongs to the cytochrome P450 family.</text>
</comment>
<evidence type="ECO:0000256" key="7">
    <source>
        <dbReference type="ARBA" id="ARBA00023004"/>
    </source>
</evidence>
<dbReference type="GO" id="GO:0016705">
    <property type="term" value="F:oxidoreductase activity, acting on paired donors, with incorporation or reduction of molecular oxygen"/>
    <property type="evidence" value="ECO:0007669"/>
    <property type="project" value="InterPro"/>
</dbReference>
<evidence type="ECO:0000313" key="11">
    <source>
        <dbReference type="EMBL" id="RDX93970.1"/>
    </source>
</evidence>
<dbReference type="GO" id="GO:0020037">
    <property type="term" value="F:heme binding"/>
    <property type="evidence" value="ECO:0007669"/>
    <property type="project" value="InterPro"/>
</dbReference>
<name>A0A371GTV1_MUCPR</name>
<dbReference type="Proteomes" id="UP000257109">
    <property type="component" value="Unassembled WGS sequence"/>
</dbReference>
<accession>A0A371GTV1</accession>
<dbReference type="OrthoDB" id="2789670at2759"/>
<organism evidence="11 12">
    <name type="scientific">Mucuna pruriens</name>
    <name type="common">Velvet bean</name>
    <name type="synonym">Dolichos pruriens</name>
    <dbReference type="NCBI Taxonomy" id="157652"/>
    <lineage>
        <taxon>Eukaryota</taxon>
        <taxon>Viridiplantae</taxon>
        <taxon>Streptophyta</taxon>
        <taxon>Embryophyta</taxon>
        <taxon>Tracheophyta</taxon>
        <taxon>Spermatophyta</taxon>
        <taxon>Magnoliopsida</taxon>
        <taxon>eudicotyledons</taxon>
        <taxon>Gunneridae</taxon>
        <taxon>Pentapetalae</taxon>
        <taxon>rosids</taxon>
        <taxon>fabids</taxon>
        <taxon>Fabales</taxon>
        <taxon>Fabaceae</taxon>
        <taxon>Papilionoideae</taxon>
        <taxon>50 kb inversion clade</taxon>
        <taxon>NPAAA clade</taxon>
        <taxon>indigoferoid/millettioid clade</taxon>
        <taxon>Phaseoleae</taxon>
        <taxon>Mucuna</taxon>
    </lineage>
</organism>
<keyword evidence="10" id="KW-0812">Transmembrane</keyword>
<keyword evidence="6" id="KW-0560">Oxidoreductase</keyword>
<dbReference type="STRING" id="157652.A0A371GTV1"/>
<keyword evidence="12" id="KW-1185">Reference proteome</keyword>